<evidence type="ECO:0000256" key="1">
    <source>
        <dbReference type="SAM" id="MobiDB-lite"/>
    </source>
</evidence>
<feature type="compositionally biased region" description="Low complexity" evidence="1">
    <location>
        <begin position="308"/>
        <end position="317"/>
    </location>
</feature>
<gene>
    <name evidence="2" type="ORF">TELCIR_01156</name>
</gene>
<feature type="compositionally biased region" description="Basic and acidic residues" evidence="1">
    <location>
        <begin position="227"/>
        <end position="239"/>
    </location>
</feature>
<feature type="region of interest" description="Disordered" evidence="1">
    <location>
        <begin position="397"/>
        <end position="490"/>
    </location>
</feature>
<feature type="compositionally biased region" description="Basic and acidic residues" evidence="1">
    <location>
        <begin position="35"/>
        <end position="68"/>
    </location>
</feature>
<dbReference type="Proteomes" id="UP000230423">
    <property type="component" value="Unassembled WGS sequence"/>
</dbReference>
<keyword evidence="3" id="KW-1185">Reference proteome</keyword>
<dbReference type="AlphaFoldDB" id="A0A2G9V2N6"/>
<feature type="region of interest" description="Disordered" evidence="1">
    <location>
        <begin position="303"/>
        <end position="328"/>
    </location>
</feature>
<feature type="compositionally biased region" description="Polar residues" evidence="1">
    <location>
        <begin position="431"/>
        <end position="475"/>
    </location>
</feature>
<proteinExistence type="predicted"/>
<protein>
    <submittedName>
        <fullName evidence="2">Uncharacterized protein</fullName>
    </submittedName>
</protein>
<reference evidence="2 3" key="1">
    <citation type="submission" date="2015-09" db="EMBL/GenBank/DDBJ databases">
        <title>Draft genome of the parasitic nematode Teladorsagia circumcincta isolate WARC Sus (inbred).</title>
        <authorList>
            <person name="Mitreva M."/>
        </authorList>
    </citation>
    <scope>NUCLEOTIDE SEQUENCE [LARGE SCALE GENOMIC DNA]</scope>
    <source>
        <strain evidence="2 3">S</strain>
    </source>
</reference>
<feature type="compositionally biased region" description="Basic residues" evidence="1">
    <location>
        <begin position="1"/>
        <end position="25"/>
    </location>
</feature>
<feature type="compositionally biased region" description="Polar residues" evidence="1">
    <location>
        <begin position="397"/>
        <end position="408"/>
    </location>
</feature>
<dbReference type="EMBL" id="KZ345031">
    <property type="protein sequence ID" value="PIO76759.1"/>
    <property type="molecule type" value="Genomic_DNA"/>
</dbReference>
<feature type="compositionally biased region" description="Low complexity" evidence="1">
    <location>
        <begin position="102"/>
        <end position="111"/>
    </location>
</feature>
<organism evidence="2 3">
    <name type="scientific">Teladorsagia circumcincta</name>
    <name type="common">Brown stomach worm</name>
    <name type="synonym">Ostertagia circumcincta</name>
    <dbReference type="NCBI Taxonomy" id="45464"/>
    <lineage>
        <taxon>Eukaryota</taxon>
        <taxon>Metazoa</taxon>
        <taxon>Ecdysozoa</taxon>
        <taxon>Nematoda</taxon>
        <taxon>Chromadorea</taxon>
        <taxon>Rhabditida</taxon>
        <taxon>Rhabditina</taxon>
        <taxon>Rhabditomorpha</taxon>
        <taxon>Strongyloidea</taxon>
        <taxon>Trichostrongylidae</taxon>
        <taxon>Teladorsagia</taxon>
    </lineage>
</organism>
<sequence length="490" mass="54383">MLAKKTPIRTPRKPPKTKRDVKKTTKVNIYPESEFPEKVGDLPKTEIIEHKKFTTSDKHKQQLPEKSQRTRTIQKARESIEKSRQQMKQLDEERRASKKSGKSPAPSSKAKGVGESAGVPSQRSSNRTPLASSKSQRPISHEPAKTLPPWDQLSGELSEASSAKKPTVASVCGKPPSDRSTGKAVTASTDTEKGSTSSDRKFVYSPPRGKPVIRVVKKSSRARHRRVEKDPDLKTARESESYLELANRWAIRQSRDSIKESRQIMKKHDEVKRQSKEFAVNPAYAHTAMLKQKEDDLELLRMPPPPLSTTATSSTTRPPRPLPGESSFFSSTDCRSLGTNYHRAHGNCYCSCMKFMPKDGGRAGQQVSQGSGKKKRVGLLRWLSSHQVVLHSNQPFVANLPTNGSACGTKSGSKRSSKKTKKESPFDLTSAGHSEGTTTPVDSRLFTATTSESKPRSKTPQKPQSETPQKPQSKTPQKRKPDVKFLLKDV</sequence>
<evidence type="ECO:0000313" key="3">
    <source>
        <dbReference type="Proteomes" id="UP000230423"/>
    </source>
</evidence>
<feature type="compositionally biased region" description="Basic and acidic residues" evidence="1">
    <location>
        <begin position="190"/>
        <end position="202"/>
    </location>
</feature>
<accession>A0A2G9V2N6</accession>
<feature type="region of interest" description="Disordered" evidence="1">
    <location>
        <begin position="1"/>
        <end position="239"/>
    </location>
</feature>
<feature type="compositionally biased region" description="Polar residues" evidence="1">
    <location>
        <begin position="119"/>
        <end position="138"/>
    </location>
</feature>
<evidence type="ECO:0000313" key="2">
    <source>
        <dbReference type="EMBL" id="PIO76759.1"/>
    </source>
</evidence>
<name>A0A2G9V2N6_TELCI</name>
<feature type="compositionally biased region" description="Basic and acidic residues" evidence="1">
    <location>
        <begin position="479"/>
        <end position="490"/>
    </location>
</feature>
<feature type="compositionally biased region" description="Basic and acidic residues" evidence="1">
    <location>
        <begin position="75"/>
        <end position="95"/>
    </location>
</feature>
<feature type="compositionally biased region" description="Basic residues" evidence="1">
    <location>
        <begin position="412"/>
        <end position="421"/>
    </location>
</feature>
<feature type="compositionally biased region" description="Basic residues" evidence="1">
    <location>
        <begin position="215"/>
        <end position="226"/>
    </location>
</feature>